<name>M2RLJ6_CERS8</name>
<dbReference type="Proteomes" id="UP000016930">
    <property type="component" value="Unassembled WGS sequence"/>
</dbReference>
<keyword evidence="3" id="KW-1185">Reference proteome</keyword>
<dbReference type="STRING" id="914234.M2RLJ6"/>
<reference evidence="2 3" key="1">
    <citation type="journal article" date="2012" name="Proc. Natl. Acad. Sci. U.S.A.">
        <title>Comparative genomics of Ceriporiopsis subvermispora and Phanerochaete chrysosporium provide insight into selective ligninolysis.</title>
        <authorList>
            <person name="Fernandez-Fueyo E."/>
            <person name="Ruiz-Duenas F.J."/>
            <person name="Ferreira P."/>
            <person name="Floudas D."/>
            <person name="Hibbett D.S."/>
            <person name="Canessa P."/>
            <person name="Larrondo L.F."/>
            <person name="James T.Y."/>
            <person name="Seelenfreund D."/>
            <person name="Lobos S."/>
            <person name="Polanco R."/>
            <person name="Tello M."/>
            <person name="Honda Y."/>
            <person name="Watanabe T."/>
            <person name="Watanabe T."/>
            <person name="Ryu J.S."/>
            <person name="Kubicek C.P."/>
            <person name="Schmoll M."/>
            <person name="Gaskell J."/>
            <person name="Hammel K.E."/>
            <person name="St John F.J."/>
            <person name="Vanden Wymelenberg A."/>
            <person name="Sabat G."/>
            <person name="Splinter BonDurant S."/>
            <person name="Syed K."/>
            <person name="Yadav J.S."/>
            <person name="Doddapaneni H."/>
            <person name="Subramanian V."/>
            <person name="Lavin J.L."/>
            <person name="Oguiza J.A."/>
            <person name="Perez G."/>
            <person name="Pisabarro A.G."/>
            <person name="Ramirez L."/>
            <person name="Santoyo F."/>
            <person name="Master E."/>
            <person name="Coutinho P.M."/>
            <person name="Henrissat B."/>
            <person name="Lombard V."/>
            <person name="Magnuson J.K."/>
            <person name="Kuees U."/>
            <person name="Hori C."/>
            <person name="Igarashi K."/>
            <person name="Samejima M."/>
            <person name="Held B.W."/>
            <person name="Barry K.W."/>
            <person name="LaButti K.M."/>
            <person name="Lapidus A."/>
            <person name="Lindquist E.A."/>
            <person name="Lucas S.M."/>
            <person name="Riley R."/>
            <person name="Salamov A.A."/>
            <person name="Hoffmeister D."/>
            <person name="Schwenk D."/>
            <person name="Hadar Y."/>
            <person name="Yarden O."/>
            <person name="de Vries R.P."/>
            <person name="Wiebenga A."/>
            <person name="Stenlid J."/>
            <person name="Eastwood D."/>
            <person name="Grigoriev I.V."/>
            <person name="Berka R.M."/>
            <person name="Blanchette R.A."/>
            <person name="Kersten P."/>
            <person name="Martinez A.T."/>
            <person name="Vicuna R."/>
            <person name="Cullen D."/>
        </authorList>
    </citation>
    <scope>NUCLEOTIDE SEQUENCE [LARGE SCALE GENOMIC DNA]</scope>
    <source>
        <strain evidence="2 3">B</strain>
    </source>
</reference>
<dbReference type="EMBL" id="KB445793">
    <property type="protein sequence ID" value="EMD39731.1"/>
    <property type="molecule type" value="Genomic_DNA"/>
</dbReference>
<feature type="compositionally biased region" description="Pro residues" evidence="1">
    <location>
        <begin position="1"/>
        <end position="10"/>
    </location>
</feature>
<evidence type="ECO:0000313" key="2">
    <source>
        <dbReference type="EMBL" id="EMD39731.1"/>
    </source>
</evidence>
<dbReference type="Pfam" id="PF20414">
    <property type="entry name" value="DUF6698"/>
    <property type="match status" value="1"/>
</dbReference>
<dbReference type="OrthoDB" id="2803957at2759"/>
<sequence length="393" mass="44162">MPPPLPPPTVPMRTGGSSSNEANNPMEAHVIGHAAAESEKLLSELLNIERNMPENGTILRRVQKAAWHLHHWLGPCVTTDMVIRLGLRLMELEDDSTDLKSLNDWSREQIEVMDHMDREFHYESFCLLLEKVPELPTYLECYAEKSNTVLFVGVLARRQASARSPSGIGPLIPFVLQCARNDEIRLLKQNITWYLPKLLELGLNTSKEQWGFNSTISGRYLCPQLNLVEYDQDPEQEIDITADNFPSFLYNELLAKEDQVEPGLLRSRALLQCLRCILTGPRTANKDKCGRLSRKPSRAKMAGIIQIDPQNIAYIAAITHFVLSNQTSWVSVNGNFDNQEFFRAVVCVFHDGVMVFGTVSCTADKLRKQKKDQSSVTCLRAEHAARDGGVASG</sequence>
<dbReference type="AlphaFoldDB" id="M2RLJ6"/>
<dbReference type="HOGENOM" id="CLU_702075_0_0_1"/>
<evidence type="ECO:0000256" key="1">
    <source>
        <dbReference type="SAM" id="MobiDB-lite"/>
    </source>
</evidence>
<gene>
    <name evidence="2" type="ORF">CERSUDRAFT_71602</name>
</gene>
<dbReference type="InterPro" id="IPR046521">
    <property type="entry name" value="DUF6698"/>
</dbReference>
<proteinExistence type="predicted"/>
<accession>M2RLJ6</accession>
<evidence type="ECO:0000313" key="3">
    <source>
        <dbReference type="Proteomes" id="UP000016930"/>
    </source>
</evidence>
<organism evidence="2 3">
    <name type="scientific">Ceriporiopsis subvermispora (strain B)</name>
    <name type="common">White-rot fungus</name>
    <name type="synonym">Gelatoporia subvermispora</name>
    <dbReference type="NCBI Taxonomy" id="914234"/>
    <lineage>
        <taxon>Eukaryota</taxon>
        <taxon>Fungi</taxon>
        <taxon>Dikarya</taxon>
        <taxon>Basidiomycota</taxon>
        <taxon>Agaricomycotina</taxon>
        <taxon>Agaricomycetes</taxon>
        <taxon>Polyporales</taxon>
        <taxon>Gelatoporiaceae</taxon>
        <taxon>Gelatoporia</taxon>
    </lineage>
</organism>
<protein>
    <submittedName>
        <fullName evidence="2">Uncharacterized protein</fullName>
    </submittedName>
</protein>
<feature type="region of interest" description="Disordered" evidence="1">
    <location>
        <begin position="1"/>
        <end position="24"/>
    </location>
</feature>